<reference evidence="3" key="2">
    <citation type="submission" date="2025-08" db="UniProtKB">
        <authorList>
            <consortium name="RefSeq"/>
        </authorList>
    </citation>
    <scope>IDENTIFICATION</scope>
</reference>
<protein>
    <submittedName>
        <fullName evidence="3">Uncharacterized protein LOC114074741</fullName>
    </submittedName>
</protein>
<evidence type="ECO:0000256" key="1">
    <source>
        <dbReference type="SAM" id="MobiDB-lite"/>
    </source>
</evidence>
<reference evidence="2" key="1">
    <citation type="journal article" date="2014" name="Nat. Genet.">
        <title>The genome of the stress-tolerant wild tomato species Solanum pennellii.</title>
        <authorList>
            <person name="Bolger A."/>
            <person name="Scossa F."/>
            <person name="Bolger M.E."/>
            <person name="Lanz C."/>
            <person name="Maumus F."/>
            <person name="Tohge T."/>
            <person name="Quesneville H."/>
            <person name="Alseekh S."/>
            <person name="Sorensen I."/>
            <person name="Lichtenstein G."/>
            <person name="Fich E.A."/>
            <person name="Conte M."/>
            <person name="Keller H."/>
            <person name="Schneeberger K."/>
            <person name="Schwacke R."/>
            <person name="Ofner I."/>
            <person name="Vrebalov J."/>
            <person name="Xu Y."/>
            <person name="Osorio S."/>
            <person name="Aflitos S.A."/>
            <person name="Schijlen E."/>
            <person name="Jimenez-Gomez J.M."/>
            <person name="Ryngajllo M."/>
            <person name="Kimura S."/>
            <person name="Kumar R."/>
            <person name="Koenig D."/>
            <person name="Headland L.R."/>
            <person name="Maloof J.N."/>
            <person name="Sinha N."/>
            <person name="van Ham R.C."/>
            <person name="Lankhorst R.K."/>
            <person name="Mao L."/>
            <person name="Vogel A."/>
            <person name="Arsova B."/>
            <person name="Panstruga R."/>
            <person name="Fei Z."/>
            <person name="Rose J.K."/>
            <person name="Zamir D."/>
            <person name="Carrari F."/>
            <person name="Giovannoni J.J."/>
            <person name="Weigel D."/>
            <person name="Usadel B."/>
            <person name="Fernie A.R."/>
        </authorList>
    </citation>
    <scope>NUCLEOTIDE SEQUENCE [LARGE SCALE GENOMIC DNA]</scope>
    <source>
        <strain evidence="2">cv. LA0716</strain>
    </source>
</reference>
<feature type="compositionally biased region" description="Low complexity" evidence="1">
    <location>
        <begin position="84"/>
        <end position="94"/>
    </location>
</feature>
<dbReference type="GeneID" id="114074741"/>
<dbReference type="Proteomes" id="UP000694930">
    <property type="component" value="Chromosome 11"/>
</dbReference>
<name>A0ABM1UYF9_SOLPN</name>
<proteinExistence type="predicted"/>
<organism evidence="2 3">
    <name type="scientific">Solanum pennellii</name>
    <name type="common">Tomato</name>
    <name type="synonym">Lycopersicon pennellii</name>
    <dbReference type="NCBI Taxonomy" id="28526"/>
    <lineage>
        <taxon>Eukaryota</taxon>
        <taxon>Viridiplantae</taxon>
        <taxon>Streptophyta</taxon>
        <taxon>Embryophyta</taxon>
        <taxon>Tracheophyta</taxon>
        <taxon>Spermatophyta</taxon>
        <taxon>Magnoliopsida</taxon>
        <taxon>eudicotyledons</taxon>
        <taxon>Gunneridae</taxon>
        <taxon>Pentapetalae</taxon>
        <taxon>asterids</taxon>
        <taxon>lamiids</taxon>
        <taxon>Solanales</taxon>
        <taxon>Solanaceae</taxon>
        <taxon>Solanoideae</taxon>
        <taxon>Solaneae</taxon>
        <taxon>Solanum</taxon>
        <taxon>Solanum subgen. Lycopersicon</taxon>
    </lineage>
</organism>
<dbReference type="RefSeq" id="XP_027768527.1">
    <property type="nucleotide sequence ID" value="XM_027912726.1"/>
</dbReference>
<feature type="region of interest" description="Disordered" evidence="1">
    <location>
        <begin position="74"/>
        <end position="135"/>
    </location>
</feature>
<sequence length="219" mass="24810">MINPIFIGSKTSENPQEFVDDVHKIFVAMEDTDTEKIDLVSYQLNDVAQTWFKMWQESQALSGVTKGLDELVPHRNQRRRGGRVSRSTTIRGGRPMPKKGNGEWSYGRECPHKLGQAGGNARPRPNPQGATTAEPPRRYMFYALKGREEQEKSVNVVIGILKVFSTSGYALHDPWCTLSYVNPLLALTFEILPYVLHDQIVVSTPLGEDLRMDRVYKEC</sequence>
<accession>A0ABM1UYF9</accession>
<gene>
    <name evidence="3" type="primary">LOC114074741</name>
</gene>
<evidence type="ECO:0000313" key="2">
    <source>
        <dbReference type="Proteomes" id="UP000694930"/>
    </source>
</evidence>
<keyword evidence="2" id="KW-1185">Reference proteome</keyword>
<evidence type="ECO:0000313" key="3">
    <source>
        <dbReference type="RefSeq" id="XP_027768527.1"/>
    </source>
</evidence>